<reference evidence="3 4" key="1">
    <citation type="submission" date="2020-10" db="EMBL/GenBank/DDBJ databases">
        <title>The genome of sulfurovum sp.</title>
        <authorList>
            <person name="Xie S."/>
            <person name="Shao Z."/>
            <person name="Jiang L."/>
        </authorList>
    </citation>
    <scope>NUCLEOTIDE SEQUENCE [LARGE SCALE GENOMIC DNA]</scope>
    <source>
        <strain evidence="3 4">ST-419</strain>
    </source>
</reference>
<keyword evidence="4" id="KW-1185">Reference proteome</keyword>
<evidence type="ECO:0000259" key="2">
    <source>
        <dbReference type="Pfam" id="PF15436"/>
    </source>
</evidence>
<dbReference type="Proteomes" id="UP000595074">
    <property type="component" value="Chromosome"/>
</dbReference>
<name>A0A7M1S461_9BACT</name>
<evidence type="ECO:0000256" key="1">
    <source>
        <dbReference type="SAM" id="SignalP"/>
    </source>
</evidence>
<accession>A0A7M1S461</accession>
<keyword evidence="1" id="KW-0732">Signal</keyword>
<dbReference type="AlphaFoldDB" id="A0A7M1S461"/>
<evidence type="ECO:0000313" key="4">
    <source>
        <dbReference type="Proteomes" id="UP000595074"/>
    </source>
</evidence>
<sequence length="227" mass="25376">MRKIALFVLSALPLFAGFFPPTVHTSVSTSNGTDIKLSKPFPVNGMSGVVIHNYGNDLEAITGYIVQVSSDGNGKLVAKEIIHHEELPTIKTQIFSGDKVIGGYLYDNVLLLAPDADTYARVTKETHKKWIHPDLFALFLSQEGDAFPTKENLAKFAKEYQAGLIYIIKRDSAVLFDPISGQTVSRKNINNTPQKAQFPFFMRFDEIKTGWFSKSGQGNYYQVMEQF</sequence>
<evidence type="ECO:0000313" key="3">
    <source>
        <dbReference type="EMBL" id="QOR62217.1"/>
    </source>
</evidence>
<dbReference type="Pfam" id="PF15436">
    <property type="entry name" value="PGBA_N"/>
    <property type="match status" value="1"/>
</dbReference>
<feature type="chain" id="PRO_5029880514" evidence="1">
    <location>
        <begin position="26"/>
        <end position="227"/>
    </location>
</feature>
<dbReference type="KEGG" id="sinu:IMZ28_01700"/>
<protein>
    <submittedName>
        <fullName evidence="3">Plasminogen-binding N-terminal domain-containing protein</fullName>
    </submittedName>
</protein>
<feature type="signal peptide" evidence="1">
    <location>
        <begin position="1"/>
        <end position="25"/>
    </location>
</feature>
<organism evidence="3 4">
    <name type="scientific">Sulfurovum indicum</name>
    <dbReference type="NCBI Taxonomy" id="2779528"/>
    <lineage>
        <taxon>Bacteria</taxon>
        <taxon>Pseudomonadati</taxon>
        <taxon>Campylobacterota</taxon>
        <taxon>Epsilonproteobacteria</taxon>
        <taxon>Campylobacterales</taxon>
        <taxon>Sulfurovaceae</taxon>
        <taxon>Sulfurovum</taxon>
    </lineage>
</organism>
<proteinExistence type="predicted"/>
<gene>
    <name evidence="3" type="ORF">IMZ28_01700</name>
</gene>
<feature type="domain" description="Plasminogen-binding protein PgbA N-terminal" evidence="2">
    <location>
        <begin position="38"/>
        <end position="221"/>
    </location>
</feature>
<dbReference type="RefSeq" id="WP_197548918.1">
    <property type="nucleotide sequence ID" value="NZ_CP063164.1"/>
</dbReference>
<dbReference type="EMBL" id="CP063164">
    <property type="protein sequence ID" value="QOR62217.1"/>
    <property type="molecule type" value="Genomic_DNA"/>
</dbReference>
<dbReference type="InterPro" id="IPR029276">
    <property type="entry name" value="PgbA_N"/>
</dbReference>